<sequence length="136" mass="14207">MIPSFLILLGCELAGEAIRILLRLPIPGPVIGMVLLTAFLLRNGHSNDRSIVAPSSLDILSDRLIANMGLMFVPAGVGIIAETDLLRAQWLAILGGLVGSTVLSLAVTALFMHHAACRNAGHELPAPLAGPEGIQS</sequence>
<keyword evidence="5 6" id="KW-0472">Membrane</keyword>
<dbReference type="RefSeq" id="WP_046765481.1">
    <property type="nucleotide sequence ID" value="NZ_LBIC01000010.1"/>
</dbReference>
<keyword evidence="2" id="KW-1003">Cell membrane</keyword>
<dbReference type="GO" id="GO:0005886">
    <property type="term" value="C:plasma membrane"/>
    <property type="evidence" value="ECO:0007669"/>
    <property type="project" value="UniProtKB-SubCell"/>
</dbReference>
<dbReference type="AlphaFoldDB" id="A0A0M3AKM5"/>
<dbReference type="PANTHER" id="PTHR33931">
    <property type="entry name" value="HOLIN-LIKE PROTEIN CIDA-RELATED"/>
    <property type="match status" value="1"/>
</dbReference>
<feature type="transmembrane region" description="Helical" evidence="6">
    <location>
        <begin position="64"/>
        <end position="81"/>
    </location>
</feature>
<feature type="transmembrane region" description="Helical" evidence="6">
    <location>
        <begin position="24"/>
        <end position="43"/>
    </location>
</feature>
<dbReference type="PATRIC" id="fig|56193.3.peg.4331"/>
<keyword evidence="3 6" id="KW-0812">Transmembrane</keyword>
<evidence type="ECO:0000313" key="7">
    <source>
        <dbReference type="EMBL" id="KKW90395.1"/>
    </source>
</evidence>
<evidence type="ECO:0000313" key="8">
    <source>
        <dbReference type="Proteomes" id="UP000033874"/>
    </source>
</evidence>
<evidence type="ECO:0000256" key="3">
    <source>
        <dbReference type="ARBA" id="ARBA00022692"/>
    </source>
</evidence>
<reference evidence="7 8" key="1">
    <citation type="submission" date="2015-04" db="EMBL/GenBank/DDBJ databases">
        <title>Genome sequence of aromatic hydrocarbons-degrading Sphingobium chungbukense DJ77.</title>
        <authorList>
            <person name="Kim Y.-C."/>
            <person name="Chae J.-C."/>
        </authorList>
    </citation>
    <scope>NUCLEOTIDE SEQUENCE [LARGE SCALE GENOMIC DNA]</scope>
    <source>
        <strain evidence="7 8">DJ77</strain>
    </source>
</reference>
<feature type="transmembrane region" description="Helical" evidence="6">
    <location>
        <begin position="87"/>
        <end position="112"/>
    </location>
</feature>
<evidence type="ECO:0000256" key="4">
    <source>
        <dbReference type="ARBA" id="ARBA00022989"/>
    </source>
</evidence>
<dbReference type="InterPro" id="IPR005538">
    <property type="entry name" value="LrgA/CidA"/>
</dbReference>
<organism evidence="7 8">
    <name type="scientific">Sphingobium chungbukense</name>
    <dbReference type="NCBI Taxonomy" id="56193"/>
    <lineage>
        <taxon>Bacteria</taxon>
        <taxon>Pseudomonadati</taxon>
        <taxon>Pseudomonadota</taxon>
        <taxon>Alphaproteobacteria</taxon>
        <taxon>Sphingomonadales</taxon>
        <taxon>Sphingomonadaceae</taxon>
        <taxon>Sphingobium</taxon>
    </lineage>
</organism>
<comment type="subcellular location">
    <subcellularLocation>
        <location evidence="1">Cell membrane</location>
        <topology evidence="1">Multi-pass membrane protein</topology>
    </subcellularLocation>
</comment>
<accession>A0A0M3AKM5</accession>
<dbReference type="PANTHER" id="PTHR33931:SF2">
    <property type="entry name" value="HOLIN-LIKE PROTEIN CIDA"/>
    <property type="match status" value="1"/>
</dbReference>
<gene>
    <name evidence="7" type="ORF">YP76_20615</name>
</gene>
<name>A0A0M3AKM5_9SPHN</name>
<evidence type="ECO:0000256" key="1">
    <source>
        <dbReference type="ARBA" id="ARBA00004651"/>
    </source>
</evidence>
<comment type="caution">
    <text evidence="7">The sequence shown here is derived from an EMBL/GenBank/DDBJ whole genome shotgun (WGS) entry which is preliminary data.</text>
</comment>
<dbReference type="Proteomes" id="UP000033874">
    <property type="component" value="Unassembled WGS sequence"/>
</dbReference>
<keyword evidence="4 6" id="KW-1133">Transmembrane helix</keyword>
<evidence type="ECO:0000256" key="5">
    <source>
        <dbReference type="ARBA" id="ARBA00023136"/>
    </source>
</evidence>
<dbReference type="EMBL" id="LBIC01000010">
    <property type="protein sequence ID" value="KKW90395.1"/>
    <property type="molecule type" value="Genomic_DNA"/>
</dbReference>
<keyword evidence="8" id="KW-1185">Reference proteome</keyword>
<evidence type="ECO:0000256" key="6">
    <source>
        <dbReference type="SAM" id="Phobius"/>
    </source>
</evidence>
<dbReference type="STRING" id="56193.YP76_20615"/>
<evidence type="ECO:0008006" key="9">
    <source>
        <dbReference type="Google" id="ProtNLM"/>
    </source>
</evidence>
<proteinExistence type="predicted"/>
<evidence type="ECO:0000256" key="2">
    <source>
        <dbReference type="ARBA" id="ARBA00022475"/>
    </source>
</evidence>
<protein>
    <recommendedName>
        <fullName evidence="9">LrgA</fullName>
    </recommendedName>
</protein>
<dbReference type="Pfam" id="PF03788">
    <property type="entry name" value="LrgA"/>
    <property type="match status" value="1"/>
</dbReference>